<feature type="transmembrane region" description="Helical" evidence="1">
    <location>
        <begin position="62"/>
        <end position="84"/>
    </location>
</feature>
<keyword evidence="1" id="KW-0472">Membrane</keyword>
<proteinExistence type="predicted"/>
<evidence type="ECO:0000256" key="1">
    <source>
        <dbReference type="SAM" id="Phobius"/>
    </source>
</evidence>
<dbReference type="InterPro" id="IPR009793">
    <property type="entry name" value="DUF1361"/>
</dbReference>
<dbReference type="Pfam" id="PF07099">
    <property type="entry name" value="DUF1361"/>
    <property type="match status" value="1"/>
</dbReference>
<accession>A0ABV8QRE3</accession>
<sequence length="212" mass="24722">MKYTSLILLLACMLVLLGVRVALSETVTYVFLIWNVFLAFVPYYLSNFFVQALPKISFKTTLLFIAWLLFLPNSFYVITDFVHLKERVVIPIWYDAMLLFTATFTSLLLGLSSLINVEMYLQKIVTKQMSYIIIIGCLFLSGFGVYLGRFLRFNSWDVLQQPSVLVIEIYDRCVNPLQHLRTWSVAIVFTFFTACCWLIFKNFKHRSQPTVK</sequence>
<keyword evidence="3" id="KW-1185">Reference proteome</keyword>
<evidence type="ECO:0000313" key="3">
    <source>
        <dbReference type="Proteomes" id="UP001595907"/>
    </source>
</evidence>
<dbReference type="EMBL" id="JBHSCZ010000001">
    <property type="protein sequence ID" value="MFC4262413.1"/>
    <property type="molecule type" value="Genomic_DNA"/>
</dbReference>
<name>A0ABV8QRE3_9BACT</name>
<organism evidence="2 3">
    <name type="scientific">Ferruginibacter yonginensis</name>
    <dbReference type="NCBI Taxonomy" id="1310416"/>
    <lineage>
        <taxon>Bacteria</taxon>
        <taxon>Pseudomonadati</taxon>
        <taxon>Bacteroidota</taxon>
        <taxon>Chitinophagia</taxon>
        <taxon>Chitinophagales</taxon>
        <taxon>Chitinophagaceae</taxon>
        <taxon>Ferruginibacter</taxon>
    </lineage>
</organism>
<protein>
    <submittedName>
        <fullName evidence="2">DUF1361 domain-containing protein</fullName>
    </submittedName>
</protein>
<feature type="transmembrane region" description="Helical" evidence="1">
    <location>
        <begin position="32"/>
        <end position="50"/>
    </location>
</feature>
<keyword evidence="1" id="KW-1133">Transmembrane helix</keyword>
<evidence type="ECO:0000313" key="2">
    <source>
        <dbReference type="EMBL" id="MFC4262413.1"/>
    </source>
</evidence>
<reference evidence="3" key="1">
    <citation type="journal article" date="2019" name="Int. J. Syst. Evol. Microbiol.">
        <title>The Global Catalogue of Microorganisms (GCM) 10K type strain sequencing project: providing services to taxonomists for standard genome sequencing and annotation.</title>
        <authorList>
            <consortium name="The Broad Institute Genomics Platform"/>
            <consortium name="The Broad Institute Genome Sequencing Center for Infectious Disease"/>
            <person name="Wu L."/>
            <person name="Ma J."/>
        </authorList>
    </citation>
    <scope>NUCLEOTIDE SEQUENCE [LARGE SCALE GENOMIC DNA]</scope>
    <source>
        <strain evidence="3">CECT 8289</strain>
    </source>
</reference>
<feature type="transmembrane region" description="Helical" evidence="1">
    <location>
        <begin position="180"/>
        <end position="200"/>
    </location>
</feature>
<feature type="transmembrane region" description="Helical" evidence="1">
    <location>
        <begin position="129"/>
        <end position="148"/>
    </location>
</feature>
<feature type="transmembrane region" description="Helical" evidence="1">
    <location>
        <begin position="96"/>
        <end position="117"/>
    </location>
</feature>
<keyword evidence="1" id="KW-0812">Transmembrane</keyword>
<comment type="caution">
    <text evidence="2">The sequence shown here is derived from an EMBL/GenBank/DDBJ whole genome shotgun (WGS) entry which is preliminary data.</text>
</comment>
<gene>
    <name evidence="2" type="ORF">ACFOWM_05975</name>
</gene>
<dbReference type="Proteomes" id="UP001595907">
    <property type="component" value="Unassembled WGS sequence"/>
</dbReference>
<dbReference type="RefSeq" id="WP_379707798.1">
    <property type="nucleotide sequence ID" value="NZ_JBHSCZ010000001.1"/>
</dbReference>